<sequence length="224" mass="25238">MQDFLLSASVEPLVIILLFTLPIAVTIIGITKHIIGLKSLSVFISLAMIFVFFEFATDTTTNTIDIQAGLRYGLVLFFLTFILATVAYGIIKSLALHYYPKLALVISFVSFGYLAILFLADYFNVMSLINFNLFALLLSALISERIMNLLARKPFKTAVMAMLESTVTASLCFIVIALPSVQSFIINYPLSLILLFPINYFVGRFTGLRIREYIRFRDILNEDQ</sequence>
<keyword evidence="1" id="KW-0812">Transmembrane</keyword>
<feature type="transmembrane region" description="Helical" evidence="1">
    <location>
        <begin position="69"/>
        <end position="90"/>
    </location>
</feature>
<dbReference type="InterPro" id="IPR025840">
    <property type="entry name" value="7TM_transglut"/>
</dbReference>
<evidence type="ECO:0000313" key="3">
    <source>
        <dbReference type="EMBL" id="KXK07859.1"/>
    </source>
</evidence>
<dbReference type="Pfam" id="PF14402">
    <property type="entry name" value="7TM_transglut"/>
    <property type="match status" value="1"/>
</dbReference>
<dbReference type="EMBL" id="JYPD01000029">
    <property type="protein sequence ID" value="KXK07859.1"/>
    <property type="molecule type" value="Genomic_DNA"/>
</dbReference>
<organism evidence="3 4">
    <name type="scientific">candidate division WS6 bacterium OLB21</name>
    <dbReference type="NCBI Taxonomy" id="1617427"/>
    <lineage>
        <taxon>Bacteria</taxon>
        <taxon>Candidatus Dojkabacteria</taxon>
    </lineage>
</organism>
<proteinExistence type="predicted"/>
<feature type="transmembrane region" description="Helical" evidence="1">
    <location>
        <begin position="12"/>
        <end position="30"/>
    </location>
</feature>
<reference evidence="3 4" key="1">
    <citation type="submission" date="2015-02" db="EMBL/GenBank/DDBJ databases">
        <title>Improved understanding of the partial-nitritation anammox process through 23 genomes representing the majority of the microbial community.</title>
        <authorList>
            <person name="Speth D.R."/>
            <person name="In T Zandt M."/>
            <person name="Guerrero Cruz S."/>
            <person name="Jetten M.S."/>
            <person name="Dutilh B.E."/>
        </authorList>
    </citation>
    <scope>NUCLEOTIDE SEQUENCE [LARGE SCALE GENOMIC DNA]</scope>
    <source>
        <strain evidence="3">OLB21</strain>
    </source>
</reference>
<comment type="caution">
    <text evidence="3">The sequence shown here is derived from an EMBL/GenBank/DDBJ whole genome shotgun (WGS) entry which is preliminary data.</text>
</comment>
<dbReference type="STRING" id="1617427.UZ20_WS6002001076"/>
<dbReference type="AlphaFoldDB" id="A0A136KEM2"/>
<protein>
    <recommendedName>
        <fullName evidence="2">7 transmembrane helices usually fused to an inactive transglutaminase domain-containing protein</fullName>
    </recommendedName>
</protein>
<evidence type="ECO:0000313" key="4">
    <source>
        <dbReference type="Proteomes" id="UP000070449"/>
    </source>
</evidence>
<feature type="transmembrane region" description="Helical" evidence="1">
    <location>
        <begin position="155"/>
        <end position="178"/>
    </location>
</feature>
<keyword evidence="1" id="KW-1133">Transmembrane helix</keyword>
<name>A0A136KEM2_9BACT</name>
<evidence type="ECO:0000259" key="2">
    <source>
        <dbReference type="Pfam" id="PF14402"/>
    </source>
</evidence>
<gene>
    <name evidence="3" type="ORF">UZ20_WS6002001076</name>
</gene>
<dbReference type="Proteomes" id="UP000070449">
    <property type="component" value="Unassembled WGS sequence"/>
</dbReference>
<feature type="transmembrane region" description="Helical" evidence="1">
    <location>
        <begin position="125"/>
        <end position="143"/>
    </location>
</feature>
<keyword evidence="1" id="KW-0472">Membrane</keyword>
<evidence type="ECO:0000256" key="1">
    <source>
        <dbReference type="SAM" id="Phobius"/>
    </source>
</evidence>
<feature type="transmembrane region" description="Helical" evidence="1">
    <location>
        <begin position="102"/>
        <end position="119"/>
    </location>
</feature>
<feature type="transmembrane region" description="Helical" evidence="1">
    <location>
        <begin position="37"/>
        <end position="57"/>
    </location>
</feature>
<feature type="domain" description="7 transmembrane helices usually fused to an inactive transglutaminase" evidence="2">
    <location>
        <begin position="17"/>
        <end position="219"/>
    </location>
</feature>
<feature type="transmembrane region" description="Helical" evidence="1">
    <location>
        <begin position="184"/>
        <end position="202"/>
    </location>
</feature>
<accession>A0A136KEM2</accession>